<dbReference type="InterPro" id="IPR044291">
    <property type="entry name" value="GIS/GIS2/ZFP8"/>
</dbReference>
<accession>A0AAP0GCG0</accession>
<keyword evidence="1" id="KW-0862">Zinc</keyword>
<dbReference type="Proteomes" id="UP001418222">
    <property type="component" value="Unassembled WGS sequence"/>
</dbReference>
<reference evidence="4 5" key="1">
    <citation type="journal article" date="2022" name="Nat. Plants">
        <title>Genomes of leafy and leafless Platanthera orchids illuminate the evolution of mycoheterotrophy.</title>
        <authorList>
            <person name="Li M.H."/>
            <person name="Liu K.W."/>
            <person name="Li Z."/>
            <person name="Lu H.C."/>
            <person name="Ye Q.L."/>
            <person name="Zhang D."/>
            <person name="Wang J.Y."/>
            <person name="Li Y.F."/>
            <person name="Zhong Z.M."/>
            <person name="Liu X."/>
            <person name="Yu X."/>
            <person name="Liu D.K."/>
            <person name="Tu X.D."/>
            <person name="Liu B."/>
            <person name="Hao Y."/>
            <person name="Liao X.Y."/>
            <person name="Jiang Y.T."/>
            <person name="Sun W.H."/>
            <person name="Chen J."/>
            <person name="Chen Y.Q."/>
            <person name="Ai Y."/>
            <person name="Zhai J.W."/>
            <person name="Wu S.S."/>
            <person name="Zhou Z."/>
            <person name="Hsiao Y.Y."/>
            <person name="Wu W.L."/>
            <person name="Chen Y.Y."/>
            <person name="Lin Y.F."/>
            <person name="Hsu J.L."/>
            <person name="Li C.Y."/>
            <person name="Wang Z.W."/>
            <person name="Zhao X."/>
            <person name="Zhong W.Y."/>
            <person name="Ma X.K."/>
            <person name="Ma L."/>
            <person name="Huang J."/>
            <person name="Chen G.Z."/>
            <person name="Huang M.Z."/>
            <person name="Huang L."/>
            <person name="Peng D.H."/>
            <person name="Luo Y.B."/>
            <person name="Zou S.Q."/>
            <person name="Chen S.P."/>
            <person name="Lan S."/>
            <person name="Tsai W.C."/>
            <person name="Van de Peer Y."/>
            <person name="Liu Z.J."/>
        </authorList>
    </citation>
    <scope>NUCLEOTIDE SEQUENCE [LARGE SCALE GENOMIC DNA]</scope>
    <source>
        <strain evidence="4">Lor287</strain>
    </source>
</reference>
<evidence type="ECO:0000313" key="5">
    <source>
        <dbReference type="Proteomes" id="UP001418222"/>
    </source>
</evidence>
<dbReference type="GO" id="GO:0009739">
    <property type="term" value="P:response to gibberellin"/>
    <property type="evidence" value="ECO:0007669"/>
    <property type="project" value="InterPro"/>
</dbReference>
<dbReference type="PANTHER" id="PTHR46547">
    <property type="entry name" value="ZINC FINGER PROTEIN GIS"/>
    <property type="match status" value="1"/>
</dbReference>
<gene>
    <name evidence="4" type="primary">ZFP6</name>
    <name evidence="4" type="ORF">KSP39_PZI003651</name>
</gene>
<dbReference type="PROSITE" id="PS50157">
    <property type="entry name" value="ZINC_FINGER_C2H2_2"/>
    <property type="match status" value="1"/>
</dbReference>
<sequence>MAGRPSDTREFIRVDSFSQLPFMRRSHTPPNPAPIRLFGFEFTPPHPSAPSDHDSAAKRRSSSPNTADTTTAADPGEPLRKFECNYCFRNFPTSQALGGHQNAHKRERQNAKRANLAAASGAGGHLQSLLGYHNSHGVPGPFYPSLSFSAGGQVGGGVRFYGGLGSVAQPINGNPMSGIWTAPPTMTTALHHRRAHFTAAAALQGQERKPLTSAAPPSRVLHDHHEPKADAVSLDLHL</sequence>
<keyword evidence="5" id="KW-1185">Reference proteome</keyword>
<dbReference type="PANTHER" id="PTHR46547:SF7">
    <property type="entry name" value="ZINC FINGER PROTEIN GIS"/>
    <property type="match status" value="1"/>
</dbReference>
<dbReference type="GO" id="GO:0008270">
    <property type="term" value="F:zinc ion binding"/>
    <property type="evidence" value="ECO:0007669"/>
    <property type="project" value="UniProtKB-KW"/>
</dbReference>
<protein>
    <submittedName>
        <fullName evidence="4">Zinc finger protein 6</fullName>
    </submittedName>
</protein>
<organism evidence="4 5">
    <name type="scientific">Platanthera zijinensis</name>
    <dbReference type="NCBI Taxonomy" id="2320716"/>
    <lineage>
        <taxon>Eukaryota</taxon>
        <taxon>Viridiplantae</taxon>
        <taxon>Streptophyta</taxon>
        <taxon>Embryophyta</taxon>
        <taxon>Tracheophyta</taxon>
        <taxon>Spermatophyta</taxon>
        <taxon>Magnoliopsida</taxon>
        <taxon>Liliopsida</taxon>
        <taxon>Asparagales</taxon>
        <taxon>Orchidaceae</taxon>
        <taxon>Orchidoideae</taxon>
        <taxon>Orchideae</taxon>
        <taxon>Orchidinae</taxon>
        <taxon>Platanthera</taxon>
    </lineage>
</organism>
<keyword evidence="1" id="KW-0479">Metal-binding</keyword>
<dbReference type="GO" id="GO:0003700">
    <property type="term" value="F:DNA-binding transcription factor activity"/>
    <property type="evidence" value="ECO:0007669"/>
    <property type="project" value="InterPro"/>
</dbReference>
<dbReference type="Gene3D" id="3.30.160.60">
    <property type="entry name" value="Classic Zinc Finger"/>
    <property type="match status" value="1"/>
</dbReference>
<proteinExistence type="predicted"/>
<feature type="compositionally biased region" description="Basic and acidic residues" evidence="2">
    <location>
        <begin position="220"/>
        <end position="229"/>
    </location>
</feature>
<name>A0AAP0GCG0_9ASPA</name>
<dbReference type="AlphaFoldDB" id="A0AAP0GCG0"/>
<dbReference type="EMBL" id="JBBWWQ010000003">
    <property type="protein sequence ID" value="KAK8951342.1"/>
    <property type="molecule type" value="Genomic_DNA"/>
</dbReference>
<comment type="caution">
    <text evidence="4">The sequence shown here is derived from an EMBL/GenBank/DDBJ whole genome shotgun (WGS) entry which is preliminary data.</text>
</comment>
<dbReference type="GO" id="GO:0010090">
    <property type="term" value="P:trichome morphogenesis"/>
    <property type="evidence" value="ECO:0007669"/>
    <property type="project" value="InterPro"/>
</dbReference>
<evidence type="ECO:0000256" key="2">
    <source>
        <dbReference type="SAM" id="MobiDB-lite"/>
    </source>
</evidence>
<dbReference type="InterPro" id="IPR013087">
    <property type="entry name" value="Znf_C2H2_type"/>
</dbReference>
<feature type="region of interest" description="Disordered" evidence="2">
    <location>
        <begin position="203"/>
        <end position="238"/>
    </location>
</feature>
<feature type="region of interest" description="Disordered" evidence="2">
    <location>
        <begin position="95"/>
        <end position="119"/>
    </location>
</feature>
<evidence type="ECO:0000313" key="4">
    <source>
        <dbReference type="EMBL" id="KAK8951342.1"/>
    </source>
</evidence>
<feature type="domain" description="C2H2-type" evidence="3">
    <location>
        <begin position="82"/>
        <end position="109"/>
    </location>
</feature>
<keyword evidence="1" id="KW-0863">Zinc-finger</keyword>
<feature type="region of interest" description="Disordered" evidence="2">
    <location>
        <begin position="17"/>
        <end position="76"/>
    </location>
</feature>
<dbReference type="InterPro" id="IPR036236">
    <property type="entry name" value="Znf_C2H2_sf"/>
</dbReference>
<dbReference type="PROSITE" id="PS00028">
    <property type="entry name" value="ZINC_FINGER_C2H2_1"/>
    <property type="match status" value="1"/>
</dbReference>
<evidence type="ECO:0000256" key="1">
    <source>
        <dbReference type="PROSITE-ProRule" id="PRU00042"/>
    </source>
</evidence>
<dbReference type="SUPFAM" id="SSF57667">
    <property type="entry name" value="beta-beta-alpha zinc fingers"/>
    <property type="match status" value="1"/>
</dbReference>
<evidence type="ECO:0000259" key="3">
    <source>
        <dbReference type="PROSITE" id="PS50157"/>
    </source>
</evidence>